<evidence type="ECO:0000256" key="1">
    <source>
        <dbReference type="SAM" id="MobiDB-lite"/>
    </source>
</evidence>
<dbReference type="Proteomes" id="UP000030106">
    <property type="component" value="Unassembled WGS sequence"/>
</dbReference>
<feature type="region of interest" description="Disordered" evidence="1">
    <location>
        <begin position="698"/>
        <end position="763"/>
    </location>
</feature>
<protein>
    <recommendedName>
        <fullName evidence="2">DUF2293 domain-containing protein</fullName>
    </recommendedName>
</protein>
<dbReference type="Pfam" id="PF10056">
    <property type="entry name" value="DUF2293"/>
    <property type="match status" value="1"/>
</dbReference>
<comment type="caution">
    <text evidence="3">The sequence shown here is derived from an EMBL/GenBank/DDBJ whole genome shotgun (WGS) entry which is preliminary data.</text>
</comment>
<gene>
    <name evidence="3" type="ORF">BBAD15_g8326</name>
</gene>
<feature type="region of interest" description="Disordered" evidence="1">
    <location>
        <begin position="623"/>
        <end position="644"/>
    </location>
</feature>
<proteinExistence type="predicted"/>
<dbReference type="eggNOG" id="ENOG502SQ7Q">
    <property type="taxonomic scope" value="Eukaryota"/>
</dbReference>
<evidence type="ECO:0000313" key="4">
    <source>
        <dbReference type="Proteomes" id="UP000030106"/>
    </source>
</evidence>
<name>A0A0A2VEQ7_BEABA</name>
<evidence type="ECO:0000313" key="3">
    <source>
        <dbReference type="EMBL" id="KGQ06351.1"/>
    </source>
</evidence>
<feature type="region of interest" description="Disordered" evidence="1">
    <location>
        <begin position="1"/>
        <end position="25"/>
    </location>
</feature>
<dbReference type="AlphaFoldDB" id="A0A0A2VEQ7"/>
<dbReference type="PANTHER" id="PTHR38113:SF1">
    <property type="entry name" value="DUF2293 DOMAIN-CONTAINING PROTEIN"/>
    <property type="match status" value="1"/>
</dbReference>
<evidence type="ECO:0000259" key="2">
    <source>
        <dbReference type="Pfam" id="PF10056"/>
    </source>
</evidence>
<sequence>MVREQRGLPAAVVGGPKERHMRQNRSQYDLSAPVPEGFVTKTIQPKSKHHTYFEFVANENKKKKLEYQFTPKKEPPPGFEFVPIGNPALTTACKEISREKDAMIFIVSSSKSRPGHQISGQTHRIGHHIRAIIVEEAKDSLRHFSSLPIVSTNGSPEPIPESQEIYHAQADAALRDLFPRIPNTDRQAIIDHSFTRVRFHSLAVSLANSNHDAQGVATRGAGPVGLSKDIPLARRVQLAVLAHIRHNHTPYDQLLKEGTWDRARKLVEQPCLDTLVQWRGDEETGRDQLDEILREVVVISDSETGDSDDDESTYTASVEESDVEPSVAGPSSPRLPRPEPESDILMDLQTGHVGAHPVHVQSSVSDPNQQDSRSHRRNQRGFKRYRAWEEAIRRNREVRGSSSSTAMDTDTGSYPIHHRQQRLRPIVSMQPIHIPAFPGQAASRPMTPPSQDVPLPSIEPISPMQPSFVRCIPPQRAVDTPHPDVWNQPQYQTAVPGGSAPYMVNPGPPPGYPRMSPQIPMNHPYRPPYGTEVYLHASRQVNDVQPPGPNGAFQVDAWQVQPQGPTTAHRIIMDVNRPGERSNPIVMEDRGGFYERVTQPEEQRVPVLEEPILIREVERRWSRPPEPYGSRQYAASRRESPMVQDHDMEGVELYPVSREMTHAVPPWRAQYRTSPPQPASMAVSDPRDYGAIHIRAVSQSPSHAEHQGIFPSPRRDLNQSSWSTTTRDGQYAHGQARGHGYRSPPIQASPRRHGPRGNVIVLD</sequence>
<organism evidence="3 4">
    <name type="scientific">Beauveria bassiana D1-5</name>
    <dbReference type="NCBI Taxonomy" id="1245745"/>
    <lineage>
        <taxon>Eukaryota</taxon>
        <taxon>Fungi</taxon>
        <taxon>Dikarya</taxon>
        <taxon>Ascomycota</taxon>
        <taxon>Pezizomycotina</taxon>
        <taxon>Sordariomycetes</taxon>
        <taxon>Hypocreomycetidae</taxon>
        <taxon>Hypocreales</taxon>
        <taxon>Cordycipitaceae</taxon>
        <taxon>Beauveria</taxon>
    </lineage>
</organism>
<feature type="region of interest" description="Disordered" evidence="1">
    <location>
        <begin position="298"/>
        <end position="342"/>
    </location>
</feature>
<dbReference type="OrthoDB" id="5288828at2759"/>
<feature type="compositionally biased region" description="Polar residues" evidence="1">
    <location>
        <begin position="360"/>
        <end position="371"/>
    </location>
</feature>
<dbReference type="InterPro" id="IPR018744">
    <property type="entry name" value="DUF2293"/>
</dbReference>
<feature type="region of interest" description="Disordered" evidence="1">
    <location>
        <begin position="358"/>
        <end position="382"/>
    </location>
</feature>
<dbReference type="HOGENOM" id="CLU_006657_0_0_1"/>
<feature type="compositionally biased region" description="Polar residues" evidence="1">
    <location>
        <begin position="718"/>
        <end position="728"/>
    </location>
</feature>
<accession>A0A0A2VEQ7</accession>
<dbReference type="PANTHER" id="PTHR38113">
    <property type="match status" value="1"/>
</dbReference>
<feature type="domain" description="DUF2293" evidence="2">
    <location>
        <begin position="173"/>
        <end position="279"/>
    </location>
</feature>
<dbReference type="EMBL" id="ANFO01000825">
    <property type="protein sequence ID" value="KGQ06351.1"/>
    <property type="molecule type" value="Genomic_DNA"/>
</dbReference>
<feature type="compositionally biased region" description="Acidic residues" evidence="1">
    <location>
        <begin position="303"/>
        <end position="312"/>
    </location>
</feature>
<reference evidence="3 4" key="1">
    <citation type="submission" date="2012-10" db="EMBL/GenBank/DDBJ databases">
        <title>Genome sequencing and analysis of entomopathogenic fungi Beauveria bassiana D1-5.</title>
        <authorList>
            <person name="Li Q."/>
            <person name="Wang L."/>
            <person name="Zhang Z."/>
            <person name="Wang Q."/>
            <person name="Ren J."/>
            <person name="Wang M."/>
            <person name="Xu W."/>
            <person name="Wang J."/>
            <person name="Lu Y."/>
            <person name="Du Q."/>
            <person name="Sun Z."/>
        </authorList>
    </citation>
    <scope>NUCLEOTIDE SEQUENCE [LARGE SCALE GENOMIC DNA]</scope>
    <source>
        <strain evidence="3 4">D1-5</strain>
    </source>
</reference>